<dbReference type="Gene3D" id="1.10.630.10">
    <property type="entry name" value="Cytochrome P450"/>
    <property type="match status" value="1"/>
</dbReference>
<sequence>MAINETLRMYPPFIKLDRVASQDYQLGDYHIPKGSFVNVPVYQIHHDPEYWPEPEN</sequence>
<keyword evidence="3" id="KW-0479">Metal-binding</keyword>
<dbReference type="GO" id="GO:0020037">
    <property type="term" value="F:heme binding"/>
    <property type="evidence" value="ECO:0007669"/>
    <property type="project" value="InterPro"/>
</dbReference>
<dbReference type="InterPro" id="IPR036396">
    <property type="entry name" value="Cyt_P450_sf"/>
</dbReference>
<evidence type="ECO:0000313" key="6">
    <source>
        <dbReference type="EMBL" id="CAF2102825.1"/>
    </source>
</evidence>
<dbReference type="PRINTS" id="PR00359">
    <property type="entry name" value="BP450"/>
</dbReference>
<proteinExistence type="inferred from homology"/>
<dbReference type="InterPro" id="IPR002397">
    <property type="entry name" value="Cyt_P450_B"/>
</dbReference>
<evidence type="ECO:0000256" key="3">
    <source>
        <dbReference type="ARBA" id="ARBA00022723"/>
    </source>
</evidence>
<keyword evidence="4" id="KW-0560">Oxidoreductase</keyword>
<dbReference type="GO" id="GO:0005506">
    <property type="term" value="F:iron ion binding"/>
    <property type="evidence" value="ECO:0007669"/>
    <property type="project" value="InterPro"/>
</dbReference>
<comment type="caution">
    <text evidence="7">The sequence shown here is derived from an EMBL/GenBank/DDBJ whole genome shotgun (WGS) entry which is preliminary data.</text>
</comment>
<dbReference type="InterPro" id="IPR050705">
    <property type="entry name" value="Cytochrome_P450_3A"/>
</dbReference>
<evidence type="ECO:0000256" key="4">
    <source>
        <dbReference type="ARBA" id="ARBA00023002"/>
    </source>
</evidence>
<organism evidence="7 8">
    <name type="scientific">Rotaria magnacalcarata</name>
    <dbReference type="NCBI Taxonomy" id="392030"/>
    <lineage>
        <taxon>Eukaryota</taxon>
        <taxon>Metazoa</taxon>
        <taxon>Spiralia</taxon>
        <taxon>Gnathifera</taxon>
        <taxon>Rotifera</taxon>
        <taxon>Eurotatoria</taxon>
        <taxon>Bdelloidea</taxon>
        <taxon>Philodinida</taxon>
        <taxon>Philodinidae</taxon>
        <taxon>Rotaria</taxon>
    </lineage>
</organism>
<evidence type="ECO:0000256" key="2">
    <source>
        <dbReference type="ARBA" id="ARBA00022617"/>
    </source>
</evidence>
<dbReference type="SUPFAM" id="SSF48264">
    <property type="entry name" value="Cytochrome P450"/>
    <property type="match status" value="1"/>
</dbReference>
<dbReference type="InterPro" id="IPR001128">
    <property type="entry name" value="Cyt_P450"/>
</dbReference>
<dbReference type="Proteomes" id="UP000663887">
    <property type="component" value="Unassembled WGS sequence"/>
</dbReference>
<evidence type="ECO:0000313" key="8">
    <source>
        <dbReference type="Proteomes" id="UP000663842"/>
    </source>
</evidence>
<dbReference type="AlphaFoldDB" id="A0A820R7F8"/>
<gene>
    <name evidence="7" type="ORF">UXM345_LOCUS38979</name>
    <name evidence="6" type="ORF">XDN619_LOCUS19020</name>
</gene>
<name>A0A820R7F8_9BILA</name>
<accession>A0A820R7F8</accession>
<keyword evidence="5" id="KW-0408">Iron</keyword>
<evidence type="ECO:0000256" key="1">
    <source>
        <dbReference type="ARBA" id="ARBA00010617"/>
    </source>
</evidence>
<comment type="similarity">
    <text evidence="1">Belongs to the cytochrome P450 family.</text>
</comment>
<dbReference type="GO" id="GO:0016705">
    <property type="term" value="F:oxidoreductase activity, acting on paired donors, with incorporation or reduction of molecular oxygen"/>
    <property type="evidence" value="ECO:0007669"/>
    <property type="project" value="InterPro"/>
</dbReference>
<dbReference type="Proteomes" id="UP000663842">
    <property type="component" value="Unassembled WGS sequence"/>
</dbReference>
<dbReference type="EMBL" id="CAJOBF010034950">
    <property type="protein sequence ID" value="CAF4430768.1"/>
    <property type="molecule type" value="Genomic_DNA"/>
</dbReference>
<dbReference type="PANTHER" id="PTHR24302:SF15">
    <property type="entry name" value="FATTY-ACID PEROXYGENASE"/>
    <property type="match status" value="1"/>
</dbReference>
<evidence type="ECO:0000256" key="5">
    <source>
        <dbReference type="ARBA" id="ARBA00023004"/>
    </source>
</evidence>
<dbReference type="GO" id="GO:0008395">
    <property type="term" value="F:steroid hydroxylase activity"/>
    <property type="evidence" value="ECO:0007669"/>
    <property type="project" value="TreeGrafter"/>
</dbReference>
<reference evidence="7" key="1">
    <citation type="submission" date="2021-02" db="EMBL/GenBank/DDBJ databases">
        <authorList>
            <person name="Nowell W R."/>
        </authorList>
    </citation>
    <scope>NUCLEOTIDE SEQUENCE</scope>
</reference>
<protein>
    <recommendedName>
        <fullName evidence="9">Cytochrome P450</fullName>
    </recommendedName>
</protein>
<feature type="non-terminal residue" evidence="7">
    <location>
        <position position="56"/>
    </location>
</feature>
<dbReference type="Pfam" id="PF00067">
    <property type="entry name" value="p450"/>
    <property type="match status" value="1"/>
</dbReference>
<evidence type="ECO:0008006" key="9">
    <source>
        <dbReference type="Google" id="ProtNLM"/>
    </source>
</evidence>
<dbReference type="PANTHER" id="PTHR24302">
    <property type="entry name" value="CYTOCHROME P450 FAMILY 3"/>
    <property type="match status" value="1"/>
</dbReference>
<dbReference type="EMBL" id="CAJNRG010008276">
    <property type="protein sequence ID" value="CAF2102825.1"/>
    <property type="molecule type" value="Genomic_DNA"/>
</dbReference>
<evidence type="ECO:0000313" key="7">
    <source>
        <dbReference type="EMBL" id="CAF4430768.1"/>
    </source>
</evidence>
<keyword evidence="2" id="KW-0349">Heme</keyword>